<keyword evidence="2 6" id="KW-0812">Transmembrane</keyword>
<reference evidence="9" key="1">
    <citation type="submission" date="2016-12" db="EMBL/GenBank/DDBJ databases">
        <authorList>
            <person name="Varghese N."/>
            <person name="Submissions S."/>
        </authorList>
    </citation>
    <scope>NUCLEOTIDE SEQUENCE [LARGE SCALE GENOMIC DNA]</scope>
    <source>
        <strain evidence="9">DSM 13020</strain>
    </source>
</reference>
<dbReference type="PANTHER" id="PTHR37422:SF23">
    <property type="entry name" value="TEICHURONIC ACID BIOSYNTHESIS PROTEIN TUAE"/>
    <property type="match status" value="1"/>
</dbReference>
<feature type="transmembrane region" description="Helical" evidence="6">
    <location>
        <begin position="201"/>
        <end position="225"/>
    </location>
</feature>
<evidence type="ECO:0000256" key="3">
    <source>
        <dbReference type="ARBA" id="ARBA00022989"/>
    </source>
</evidence>
<dbReference type="GO" id="GO:0016874">
    <property type="term" value="F:ligase activity"/>
    <property type="evidence" value="ECO:0007669"/>
    <property type="project" value="UniProtKB-KW"/>
</dbReference>
<dbReference type="PANTHER" id="PTHR37422">
    <property type="entry name" value="TEICHURONIC ACID BIOSYNTHESIS PROTEIN TUAE"/>
    <property type="match status" value="1"/>
</dbReference>
<evidence type="ECO:0000313" key="8">
    <source>
        <dbReference type="EMBL" id="SHN54804.1"/>
    </source>
</evidence>
<keyword evidence="4 6" id="KW-0472">Membrane</keyword>
<feature type="domain" description="O-antigen ligase-related" evidence="7">
    <location>
        <begin position="214"/>
        <end position="394"/>
    </location>
</feature>
<gene>
    <name evidence="8" type="ORF">SAMN02745226_00658</name>
</gene>
<feature type="transmembrane region" description="Helical" evidence="6">
    <location>
        <begin position="387"/>
        <end position="406"/>
    </location>
</feature>
<dbReference type="InterPro" id="IPR051533">
    <property type="entry name" value="WaaL-like"/>
</dbReference>
<dbReference type="EMBL" id="FRDJ01000002">
    <property type="protein sequence ID" value="SHN54804.1"/>
    <property type="molecule type" value="Genomic_DNA"/>
</dbReference>
<feature type="coiled-coil region" evidence="5">
    <location>
        <begin position="518"/>
        <end position="545"/>
    </location>
</feature>
<feature type="transmembrane region" description="Helical" evidence="6">
    <location>
        <begin position="33"/>
        <end position="53"/>
    </location>
</feature>
<evidence type="ECO:0000256" key="1">
    <source>
        <dbReference type="ARBA" id="ARBA00004141"/>
    </source>
</evidence>
<feature type="transmembrane region" description="Helical" evidence="6">
    <location>
        <begin position="443"/>
        <end position="462"/>
    </location>
</feature>
<feature type="transmembrane region" description="Helical" evidence="6">
    <location>
        <begin position="273"/>
        <end position="295"/>
    </location>
</feature>
<dbReference type="Proteomes" id="UP000184207">
    <property type="component" value="Unassembled WGS sequence"/>
</dbReference>
<feature type="transmembrane region" description="Helical" evidence="6">
    <location>
        <begin position="418"/>
        <end position="437"/>
    </location>
</feature>
<feature type="transmembrane region" description="Helical" evidence="6">
    <location>
        <begin position="65"/>
        <end position="84"/>
    </location>
</feature>
<accession>A0A1M7S8V5</accession>
<dbReference type="Pfam" id="PF04932">
    <property type="entry name" value="Wzy_C"/>
    <property type="match status" value="1"/>
</dbReference>
<keyword evidence="3 6" id="KW-1133">Transmembrane helix</keyword>
<evidence type="ECO:0000313" key="9">
    <source>
        <dbReference type="Proteomes" id="UP000184207"/>
    </source>
</evidence>
<dbReference type="OrthoDB" id="36138at2"/>
<keyword evidence="9" id="KW-1185">Reference proteome</keyword>
<evidence type="ECO:0000256" key="5">
    <source>
        <dbReference type="SAM" id="Coils"/>
    </source>
</evidence>
<proteinExistence type="predicted"/>
<evidence type="ECO:0000256" key="2">
    <source>
        <dbReference type="ARBA" id="ARBA00022692"/>
    </source>
</evidence>
<feature type="transmembrane region" description="Helical" evidence="6">
    <location>
        <begin position="90"/>
        <end position="112"/>
    </location>
</feature>
<feature type="transmembrane region" description="Helical" evidence="6">
    <location>
        <begin position="124"/>
        <end position="147"/>
    </location>
</feature>
<dbReference type="STRING" id="1121883.SAMN02745226_00658"/>
<evidence type="ECO:0000259" key="7">
    <source>
        <dbReference type="Pfam" id="PF04932"/>
    </source>
</evidence>
<name>A0A1M7S8V5_FERGO</name>
<feature type="transmembrane region" description="Helical" evidence="6">
    <location>
        <begin position="474"/>
        <end position="496"/>
    </location>
</feature>
<keyword evidence="5" id="KW-0175">Coiled coil</keyword>
<protein>
    <submittedName>
        <fullName evidence="8">O-antigen ligase</fullName>
    </submittedName>
</protein>
<comment type="subcellular location">
    <subcellularLocation>
        <location evidence="1">Membrane</location>
        <topology evidence="1">Multi-pass membrane protein</topology>
    </subcellularLocation>
</comment>
<sequence>MLSFFEELVLYITIPLVALFAHRQYTYEFSTPKYAILTVATLLIGLYLLWRMFKTKQIKFFASKIHFVWFAFSIVALLSTINTWKDNPYFFRQGIDIGLYLFLNVILAFYFATILNDKQKIVRFLFIFVLTGLFIAVNAILNFYMGYDIFLGQVGNPFERASIKANIGNVIFVSNYLNMLLPIALYFVISLDIGAINLKKFVGIAFVKIMSLISALLYITVIIFSQTRSEYLALIVEGILLAVAYIFYIRKRENLHEKELEKKNPSLLKKLKFLRRISVAVFVLITILLIVLYNVPSAFNNYGSFKMTDRFSAMASVSSMDERFLSWFSTIYIWQKHKILGQGIGTYQIYSLYGIADLIENNPEYNYGWNNFKRAHNDYFQVLSETGLIGFGLILVMLILLVIYVVKNTQKIDEQDDITLFSMLVLSGVVFAFQSVFSFPGHLLPNALLATFVLSVGLGKYFNKVDGKEYKLHGVKAVALGLVLVGTIGASTYLRWNHFISEVYFRNGNVAFQTMTMLRDQQTQIENYLKQLDQIESDLNSFSGQFVGLSEENWHGQKQAEARRLGIAYDRLKAENERQQTIQNIRSQINANRNQLLAQKQGIPNEIMKQYQEAKENLLKSVKLNHTYGKSFFYLAALAADPIRIEELKQRLKQDPQSVLNQEADEYHKLLPERFKTRYFAVLNDYLKANPDFVDKFDLATTQALVDSAGIYELSLLTFTERNTFKTLAVRYNSLYRVTEMLLDNIKGADLEQKIGGLLSIFFNKFDTWTRRTLYIMPGGWNRFPDWKNIDIELATSGGQDIYRFFANMTVTLKDPINYDARRLLVDMANLEIKTCKYMESKGVWGVPDGVLDHLHALAREYQLISDYQESVYTYKQLLDMYKETYEYISKKLSDEDSWKSTFEQLVEQSKQSLDKILEDDEKGSLSNSLTPIFVDKINRLHEQLIQTDFKAVEKDFVDQLSRLPASIWPQVSKKSVWKTNAYNSMLDFENQTRVLGFSDNAKSQITSLMTSIITSQSMMLYERYARFKAHYELIKDELLSTIVMLLDKYKSEEEAVILKDWGEVSFNIPKYTSKGEVIEFLNKLLDEYSK</sequence>
<dbReference type="AlphaFoldDB" id="A0A1M7S8V5"/>
<keyword evidence="8" id="KW-0436">Ligase</keyword>
<dbReference type="RefSeq" id="WP_072758250.1">
    <property type="nucleotide sequence ID" value="NZ_FRDJ01000002.1"/>
</dbReference>
<dbReference type="InterPro" id="IPR007016">
    <property type="entry name" value="O-antigen_ligase-rel_domated"/>
</dbReference>
<feature type="transmembrane region" description="Helical" evidence="6">
    <location>
        <begin position="167"/>
        <end position="189"/>
    </location>
</feature>
<evidence type="ECO:0000256" key="6">
    <source>
        <dbReference type="SAM" id="Phobius"/>
    </source>
</evidence>
<dbReference type="GO" id="GO:0016020">
    <property type="term" value="C:membrane"/>
    <property type="evidence" value="ECO:0007669"/>
    <property type="project" value="UniProtKB-SubCell"/>
</dbReference>
<evidence type="ECO:0000256" key="4">
    <source>
        <dbReference type="ARBA" id="ARBA00023136"/>
    </source>
</evidence>
<organism evidence="8 9">
    <name type="scientific">Fervidobacterium gondwanense DSM 13020</name>
    <dbReference type="NCBI Taxonomy" id="1121883"/>
    <lineage>
        <taxon>Bacteria</taxon>
        <taxon>Thermotogati</taxon>
        <taxon>Thermotogota</taxon>
        <taxon>Thermotogae</taxon>
        <taxon>Thermotogales</taxon>
        <taxon>Fervidobacteriaceae</taxon>
        <taxon>Fervidobacterium</taxon>
    </lineage>
</organism>
<feature type="transmembrane region" description="Helical" evidence="6">
    <location>
        <begin position="231"/>
        <end position="249"/>
    </location>
</feature>